<evidence type="ECO:0000256" key="1">
    <source>
        <dbReference type="SAM" id="Phobius"/>
    </source>
</evidence>
<keyword evidence="1" id="KW-1133">Transmembrane helix</keyword>
<feature type="transmembrane region" description="Helical" evidence="1">
    <location>
        <begin position="45"/>
        <end position="64"/>
    </location>
</feature>
<sequence>MTNTEKGISESTDETRRQRFWIITIVLVYILLPIIIPLLTAGLVVYYEFIPYFAPIAMLLVLYAGGKHVSLLEFLVFGMLFGYLSTYAFLYALLYASNAKAIAFLLLIFLLSILYGYRLRGTLWTEKINMRVVTGGIITIFFLTMIFAGNNVRCVHISSAEKGVSITDINFCKILGQYQPIFTNKFQGLARVTSLHQDILAGVGLLIYTVSYISFKIGRKGQPL</sequence>
<reference evidence="2 3" key="1">
    <citation type="journal article" date="2016" name="Nat. Commun.">
        <title>Thousands of microbial genomes shed light on interconnected biogeochemical processes in an aquifer system.</title>
        <authorList>
            <person name="Anantharaman K."/>
            <person name="Brown C.T."/>
            <person name="Hug L.A."/>
            <person name="Sharon I."/>
            <person name="Castelle C.J."/>
            <person name="Probst A.J."/>
            <person name="Thomas B.C."/>
            <person name="Singh A."/>
            <person name="Wilkins M.J."/>
            <person name="Karaoz U."/>
            <person name="Brodie E.L."/>
            <person name="Williams K.H."/>
            <person name="Hubbard S.S."/>
            <person name="Banfield J.F."/>
        </authorList>
    </citation>
    <scope>NUCLEOTIDE SEQUENCE [LARGE SCALE GENOMIC DNA]</scope>
</reference>
<feature type="transmembrane region" description="Helical" evidence="1">
    <location>
        <begin position="129"/>
        <end position="148"/>
    </location>
</feature>
<keyword evidence="1" id="KW-0812">Transmembrane</keyword>
<evidence type="ECO:0000313" key="3">
    <source>
        <dbReference type="Proteomes" id="UP000177457"/>
    </source>
</evidence>
<feature type="transmembrane region" description="Helical" evidence="1">
    <location>
        <begin position="20"/>
        <end position="39"/>
    </location>
</feature>
<accession>A0A1F6MQY7</accession>
<feature type="transmembrane region" description="Helical" evidence="1">
    <location>
        <begin position="199"/>
        <end position="218"/>
    </location>
</feature>
<dbReference type="Proteomes" id="UP000177457">
    <property type="component" value="Unassembled WGS sequence"/>
</dbReference>
<keyword evidence="1" id="KW-0472">Membrane</keyword>
<feature type="transmembrane region" description="Helical" evidence="1">
    <location>
        <begin position="71"/>
        <end position="93"/>
    </location>
</feature>
<name>A0A1F6MQY7_9BACT</name>
<gene>
    <name evidence="2" type="ORF">A3C90_02240</name>
</gene>
<evidence type="ECO:0000313" key="2">
    <source>
        <dbReference type="EMBL" id="OGH74084.1"/>
    </source>
</evidence>
<feature type="transmembrane region" description="Helical" evidence="1">
    <location>
        <begin position="99"/>
        <end position="117"/>
    </location>
</feature>
<comment type="caution">
    <text evidence="2">The sequence shown here is derived from an EMBL/GenBank/DDBJ whole genome shotgun (WGS) entry which is preliminary data.</text>
</comment>
<proteinExistence type="predicted"/>
<protein>
    <submittedName>
        <fullName evidence="2">Uncharacterized protein</fullName>
    </submittedName>
</protein>
<dbReference type="STRING" id="1798683.A3C90_02240"/>
<dbReference type="EMBL" id="MFQE01000002">
    <property type="protein sequence ID" value="OGH74084.1"/>
    <property type="molecule type" value="Genomic_DNA"/>
</dbReference>
<dbReference type="AlphaFoldDB" id="A0A1F6MQY7"/>
<organism evidence="2 3">
    <name type="scientific">Candidatus Magasanikbacteria bacterium RIFCSPHIGHO2_02_FULL_51_14</name>
    <dbReference type="NCBI Taxonomy" id="1798683"/>
    <lineage>
        <taxon>Bacteria</taxon>
        <taxon>Candidatus Magasanikiibacteriota</taxon>
    </lineage>
</organism>